<keyword evidence="4" id="KW-1185">Reference proteome</keyword>
<dbReference type="PANTHER" id="PTHR45629:SF7">
    <property type="entry name" value="DNA EXCISION REPAIR PROTEIN ERCC-6-RELATED"/>
    <property type="match status" value="1"/>
</dbReference>
<comment type="caution">
    <text evidence="3">The sequence shown here is derived from an EMBL/GenBank/DDBJ whole genome shotgun (WGS) entry which is preliminary data.</text>
</comment>
<dbReference type="PROSITE" id="PS51194">
    <property type="entry name" value="HELICASE_CTER"/>
    <property type="match status" value="1"/>
</dbReference>
<sequence length="275" mass="30884">MGERLGRFIGQYRTAYFQPDKRNGQIIFSYKPLPGAEKQIYGKISDITISMKSTDHLQMPKLISSGYEVQLSDKERGKYDRLKSDLVLELTDGEITAANATSLSGKLSQMANGAIYDDKQEVIEIHSRKLDALEDIIESMNGRPLLVAYWFRHDLERISKRLNSLHIPFAKLDTTASIRRWNSGELPVALIHPASAGHGLNLQSGGSALVWFGLTWSLELYQQTVARLWRQGQESETVVVQHIITKGTIDERIMKALELKDTSQSALIDAVKANL</sequence>
<gene>
    <name evidence="3" type="ORF">C823_05293</name>
</gene>
<dbReference type="PATRIC" id="fig|1235802.3.peg.5581"/>
<dbReference type="Gene3D" id="3.40.50.300">
    <property type="entry name" value="P-loop containing nucleotide triphosphate hydrolases"/>
    <property type="match status" value="1"/>
</dbReference>
<dbReference type="AlphaFoldDB" id="N2A616"/>
<dbReference type="InterPro" id="IPR050496">
    <property type="entry name" value="SNF2_RAD54_helicase_repair"/>
</dbReference>
<dbReference type="STRING" id="1235802.C823_05293"/>
<accession>N2A616</accession>
<feature type="domain" description="Helicase C-terminal" evidence="2">
    <location>
        <begin position="132"/>
        <end position="275"/>
    </location>
</feature>
<evidence type="ECO:0000313" key="4">
    <source>
        <dbReference type="Proteomes" id="UP000012589"/>
    </source>
</evidence>
<dbReference type="eggNOG" id="COG0553">
    <property type="taxonomic scope" value="Bacteria"/>
</dbReference>
<dbReference type="EMBL" id="AQFT01000158">
    <property type="protein sequence ID" value="EMZ19819.1"/>
    <property type="molecule type" value="Genomic_DNA"/>
</dbReference>
<name>N2A616_9FIRM</name>
<dbReference type="HOGENOM" id="CLU_029251_1_0_9"/>
<dbReference type="Pfam" id="PF00271">
    <property type="entry name" value="Helicase_C"/>
    <property type="match status" value="1"/>
</dbReference>
<organism evidence="3 4">
    <name type="scientific">Eubacterium plexicaudatum ASF492</name>
    <dbReference type="NCBI Taxonomy" id="1235802"/>
    <lineage>
        <taxon>Bacteria</taxon>
        <taxon>Bacillati</taxon>
        <taxon>Bacillota</taxon>
        <taxon>Clostridia</taxon>
        <taxon>Eubacteriales</taxon>
        <taxon>Eubacteriaceae</taxon>
        <taxon>Eubacterium</taxon>
    </lineage>
</organism>
<dbReference type="InterPro" id="IPR027417">
    <property type="entry name" value="P-loop_NTPase"/>
</dbReference>
<dbReference type="InterPro" id="IPR001650">
    <property type="entry name" value="Helicase_C-like"/>
</dbReference>
<dbReference type="SUPFAM" id="SSF52540">
    <property type="entry name" value="P-loop containing nucleoside triphosphate hydrolases"/>
    <property type="match status" value="1"/>
</dbReference>
<evidence type="ECO:0000259" key="2">
    <source>
        <dbReference type="PROSITE" id="PS51194"/>
    </source>
</evidence>
<proteinExistence type="predicted"/>
<feature type="coiled-coil region" evidence="1">
    <location>
        <begin position="116"/>
        <end position="143"/>
    </location>
</feature>
<evidence type="ECO:0000313" key="3">
    <source>
        <dbReference type="EMBL" id="EMZ19819.1"/>
    </source>
</evidence>
<protein>
    <recommendedName>
        <fullName evidence="2">Helicase C-terminal domain-containing protein</fullName>
    </recommendedName>
</protein>
<dbReference type="Proteomes" id="UP000012589">
    <property type="component" value="Unassembled WGS sequence"/>
</dbReference>
<dbReference type="PANTHER" id="PTHR45629">
    <property type="entry name" value="SNF2/RAD54 FAMILY MEMBER"/>
    <property type="match status" value="1"/>
</dbReference>
<evidence type="ECO:0000256" key="1">
    <source>
        <dbReference type="SAM" id="Coils"/>
    </source>
</evidence>
<keyword evidence="1" id="KW-0175">Coiled coil</keyword>
<reference evidence="3 4" key="1">
    <citation type="journal article" date="2014" name="Genome Announc.">
        <title>Draft genome sequences of the altered schaedler flora, a defined bacterial community from gnotobiotic mice.</title>
        <authorList>
            <person name="Wannemuehler M.J."/>
            <person name="Overstreet A.M."/>
            <person name="Ward D.V."/>
            <person name="Phillips G.J."/>
        </authorList>
    </citation>
    <scope>NUCLEOTIDE SEQUENCE [LARGE SCALE GENOMIC DNA]</scope>
    <source>
        <strain evidence="3 4">ASF492</strain>
    </source>
</reference>